<feature type="non-terminal residue" evidence="1">
    <location>
        <position position="1"/>
    </location>
</feature>
<dbReference type="Proteomes" id="UP000800036">
    <property type="component" value="Unassembled WGS sequence"/>
</dbReference>
<evidence type="ECO:0000313" key="2">
    <source>
        <dbReference type="Proteomes" id="UP000800036"/>
    </source>
</evidence>
<proteinExistence type="predicted"/>
<keyword evidence="2" id="KW-1185">Reference proteome</keyword>
<dbReference type="OrthoDB" id="3798022at2759"/>
<protein>
    <submittedName>
        <fullName evidence="1">Uncharacterized protein</fullName>
    </submittedName>
</protein>
<accession>A0A6A5VG17</accession>
<gene>
    <name evidence="1" type="ORF">BU23DRAFT_455322</name>
</gene>
<sequence>FHLEELPAYCIVSYLLAIGFRQDAFHDGFSTIQQIFDLKILAEREVLRIR</sequence>
<evidence type="ECO:0000313" key="1">
    <source>
        <dbReference type="EMBL" id="KAF1976463.1"/>
    </source>
</evidence>
<reference evidence="1" key="1">
    <citation type="journal article" date="2020" name="Stud. Mycol.">
        <title>101 Dothideomycetes genomes: a test case for predicting lifestyles and emergence of pathogens.</title>
        <authorList>
            <person name="Haridas S."/>
            <person name="Albert R."/>
            <person name="Binder M."/>
            <person name="Bloem J."/>
            <person name="Labutti K."/>
            <person name="Salamov A."/>
            <person name="Andreopoulos B."/>
            <person name="Baker S."/>
            <person name="Barry K."/>
            <person name="Bills G."/>
            <person name="Bluhm B."/>
            <person name="Cannon C."/>
            <person name="Castanera R."/>
            <person name="Culley D."/>
            <person name="Daum C."/>
            <person name="Ezra D."/>
            <person name="Gonzalez J."/>
            <person name="Henrissat B."/>
            <person name="Kuo A."/>
            <person name="Liang C."/>
            <person name="Lipzen A."/>
            <person name="Lutzoni F."/>
            <person name="Magnuson J."/>
            <person name="Mondo S."/>
            <person name="Nolan M."/>
            <person name="Ohm R."/>
            <person name="Pangilinan J."/>
            <person name="Park H.-J."/>
            <person name="Ramirez L."/>
            <person name="Alfaro M."/>
            <person name="Sun H."/>
            <person name="Tritt A."/>
            <person name="Yoshinaga Y."/>
            <person name="Zwiers L.-H."/>
            <person name="Turgeon B."/>
            <person name="Goodwin S."/>
            <person name="Spatafora J."/>
            <person name="Crous P."/>
            <person name="Grigoriev I."/>
        </authorList>
    </citation>
    <scope>NUCLEOTIDE SEQUENCE</scope>
    <source>
        <strain evidence="1">CBS 107.79</strain>
    </source>
</reference>
<organism evidence="1 2">
    <name type="scientific">Bimuria novae-zelandiae CBS 107.79</name>
    <dbReference type="NCBI Taxonomy" id="1447943"/>
    <lineage>
        <taxon>Eukaryota</taxon>
        <taxon>Fungi</taxon>
        <taxon>Dikarya</taxon>
        <taxon>Ascomycota</taxon>
        <taxon>Pezizomycotina</taxon>
        <taxon>Dothideomycetes</taxon>
        <taxon>Pleosporomycetidae</taxon>
        <taxon>Pleosporales</taxon>
        <taxon>Massarineae</taxon>
        <taxon>Didymosphaeriaceae</taxon>
        <taxon>Bimuria</taxon>
    </lineage>
</organism>
<dbReference type="AlphaFoldDB" id="A0A6A5VG17"/>
<name>A0A6A5VG17_9PLEO</name>
<dbReference type="EMBL" id="ML976666">
    <property type="protein sequence ID" value="KAF1976463.1"/>
    <property type="molecule type" value="Genomic_DNA"/>
</dbReference>